<sequence length="236" mass="24740">MTRKLTFCLLLAGTMAVLNGGNVWSQDNVKKPHVPLEKTVGQVTQKGPFASLLVINSDGATLEGEKLVLTGVAASAIVFADRPARAAGHVSTDEIVKQWGQGPDSFESDPPNATISILGGGSDVSDAVVTLKSPTLEGTTLTFDVTVLEGSLAGASGPAALFVDHWRGWNNAGWYGVGLATGAALGAAVAEPHYYRPHPYYPPVAANPCPPGYWLGPWGHCRDTPYHGQLPNGGWQ</sequence>
<name>A0A7W6GK50_9HYPH</name>
<evidence type="ECO:0000313" key="3">
    <source>
        <dbReference type="Proteomes" id="UP000574761"/>
    </source>
</evidence>
<organism evidence="2 3">
    <name type="scientific">Mycoplana azooxidifex</name>
    <dbReference type="NCBI Taxonomy" id="1636188"/>
    <lineage>
        <taxon>Bacteria</taxon>
        <taxon>Pseudomonadati</taxon>
        <taxon>Pseudomonadota</taxon>
        <taxon>Alphaproteobacteria</taxon>
        <taxon>Hyphomicrobiales</taxon>
        <taxon>Rhizobiaceae</taxon>
        <taxon>Mycoplana</taxon>
    </lineage>
</organism>
<proteinExistence type="predicted"/>
<evidence type="ECO:0000256" key="1">
    <source>
        <dbReference type="SAM" id="SignalP"/>
    </source>
</evidence>
<dbReference type="AlphaFoldDB" id="A0A7W6GK50"/>
<evidence type="ECO:0000313" key="2">
    <source>
        <dbReference type="EMBL" id="MBB3977942.1"/>
    </source>
</evidence>
<keyword evidence="1" id="KW-0732">Signal</keyword>
<gene>
    <name evidence="2" type="ORF">GGQ64_003156</name>
</gene>
<dbReference type="Proteomes" id="UP000574761">
    <property type="component" value="Unassembled WGS sequence"/>
</dbReference>
<protein>
    <submittedName>
        <fullName evidence="2">Uncharacterized protein</fullName>
    </submittedName>
</protein>
<keyword evidence="3" id="KW-1185">Reference proteome</keyword>
<feature type="signal peptide" evidence="1">
    <location>
        <begin position="1"/>
        <end position="20"/>
    </location>
</feature>
<dbReference type="EMBL" id="JACIEE010000006">
    <property type="protein sequence ID" value="MBB3977942.1"/>
    <property type="molecule type" value="Genomic_DNA"/>
</dbReference>
<feature type="chain" id="PRO_5030561869" evidence="1">
    <location>
        <begin position="21"/>
        <end position="236"/>
    </location>
</feature>
<reference evidence="2 3" key="1">
    <citation type="submission" date="2020-08" db="EMBL/GenBank/DDBJ databases">
        <title>Genomic Encyclopedia of Type Strains, Phase IV (KMG-IV): sequencing the most valuable type-strain genomes for metagenomic binning, comparative biology and taxonomic classification.</title>
        <authorList>
            <person name="Goeker M."/>
        </authorList>
    </citation>
    <scope>NUCLEOTIDE SEQUENCE [LARGE SCALE GENOMIC DNA]</scope>
    <source>
        <strain evidence="2 3">DSM 100211</strain>
    </source>
</reference>
<comment type="caution">
    <text evidence="2">The sequence shown here is derived from an EMBL/GenBank/DDBJ whole genome shotgun (WGS) entry which is preliminary data.</text>
</comment>
<accession>A0A7W6GK50</accession>